<comment type="caution">
    <text evidence="13">The sequence shown here is derived from an EMBL/GenBank/DDBJ whole genome shotgun (WGS) entry which is preliminary data.</text>
</comment>
<keyword evidence="6" id="KW-0862">Zinc</keyword>
<dbReference type="GeneID" id="63852905"/>
<keyword evidence="4" id="KW-0479">Metal-binding</keyword>
<evidence type="ECO:0000256" key="3">
    <source>
        <dbReference type="ARBA" id="ARBA00022679"/>
    </source>
</evidence>
<reference evidence="13" key="1">
    <citation type="submission" date="2020-01" db="EMBL/GenBank/DDBJ databases">
        <authorList>
            <consortium name="DOE Joint Genome Institute"/>
            <person name="Haridas S."/>
            <person name="Albert R."/>
            <person name="Binder M."/>
            <person name="Bloem J."/>
            <person name="Labutti K."/>
            <person name="Salamov A."/>
            <person name="Andreopoulos B."/>
            <person name="Baker S.E."/>
            <person name="Barry K."/>
            <person name="Bills G."/>
            <person name="Bluhm B.H."/>
            <person name="Cannon C."/>
            <person name="Castanera R."/>
            <person name="Culley D.E."/>
            <person name="Daum C."/>
            <person name="Ezra D."/>
            <person name="Gonzalez J.B."/>
            <person name="Henrissat B."/>
            <person name="Kuo A."/>
            <person name="Liang C."/>
            <person name="Lipzen A."/>
            <person name="Lutzoni F."/>
            <person name="Magnuson J."/>
            <person name="Mondo S."/>
            <person name="Nolan M."/>
            <person name="Ohm R."/>
            <person name="Pangilinan J."/>
            <person name="Park H.-J."/>
            <person name="Ramirez L."/>
            <person name="Alfaro M."/>
            <person name="Sun H."/>
            <person name="Tritt A."/>
            <person name="Yoshinaga Y."/>
            <person name="Zwiers L.-H."/>
            <person name="Turgeon B.G."/>
            <person name="Goodwin S.B."/>
            <person name="Spatafora J.W."/>
            <person name="Crous P.W."/>
            <person name="Grigoriev I.V."/>
        </authorList>
    </citation>
    <scope>NUCLEOTIDE SEQUENCE</scope>
    <source>
        <strain evidence="13">CBS 394.84</strain>
    </source>
</reference>
<feature type="domain" description="N-acetyltransferase ESCO acetyl-transferase" evidence="12">
    <location>
        <begin position="772"/>
        <end position="840"/>
    </location>
</feature>
<feature type="region of interest" description="Disordered" evidence="10">
    <location>
        <begin position="453"/>
        <end position="575"/>
    </location>
</feature>
<gene>
    <name evidence="13" type="ORF">K460DRAFT_387728</name>
</gene>
<evidence type="ECO:0000256" key="6">
    <source>
        <dbReference type="ARBA" id="ARBA00022833"/>
    </source>
</evidence>
<comment type="subcellular location">
    <subcellularLocation>
        <location evidence="1">Nucleus</location>
    </subcellularLocation>
</comment>
<feature type="compositionally biased region" description="Polar residues" evidence="10">
    <location>
        <begin position="473"/>
        <end position="502"/>
    </location>
</feature>
<evidence type="ECO:0000256" key="2">
    <source>
        <dbReference type="ARBA" id="ARBA00005816"/>
    </source>
</evidence>
<feature type="compositionally biased region" description="Low complexity" evidence="10">
    <location>
        <begin position="694"/>
        <end position="707"/>
    </location>
</feature>
<dbReference type="Pfam" id="PF13878">
    <property type="entry name" value="zf-C2H2_3"/>
    <property type="match status" value="1"/>
</dbReference>
<evidence type="ECO:0000256" key="4">
    <source>
        <dbReference type="ARBA" id="ARBA00022723"/>
    </source>
</evidence>
<dbReference type="RefSeq" id="XP_040786319.1">
    <property type="nucleotide sequence ID" value="XM_040935654.1"/>
</dbReference>
<proteinExistence type="inferred from homology"/>
<dbReference type="PANTHER" id="PTHR45884:SF2">
    <property type="entry name" value="N-ACETYLTRANSFERASE ECO"/>
    <property type="match status" value="1"/>
</dbReference>
<keyword evidence="14" id="KW-1185">Reference proteome</keyword>
<feature type="region of interest" description="Disordered" evidence="10">
    <location>
        <begin position="683"/>
        <end position="707"/>
    </location>
</feature>
<dbReference type="InterPro" id="IPR028009">
    <property type="entry name" value="ESCO_Acetyltransf_dom"/>
</dbReference>
<feature type="domain" description="N-acetyltransferase ESCO zinc-finger" evidence="11">
    <location>
        <begin position="577"/>
        <end position="614"/>
    </location>
</feature>
<name>A0A9P4L6A6_9PLEO</name>
<organism evidence="13 14">
    <name type="scientific">Cucurbitaria berberidis CBS 394.84</name>
    <dbReference type="NCBI Taxonomy" id="1168544"/>
    <lineage>
        <taxon>Eukaryota</taxon>
        <taxon>Fungi</taxon>
        <taxon>Dikarya</taxon>
        <taxon>Ascomycota</taxon>
        <taxon>Pezizomycotina</taxon>
        <taxon>Dothideomycetes</taxon>
        <taxon>Pleosporomycetidae</taxon>
        <taxon>Pleosporales</taxon>
        <taxon>Pleosporineae</taxon>
        <taxon>Cucurbitariaceae</taxon>
        <taxon>Cucurbitaria</taxon>
    </lineage>
</organism>
<evidence type="ECO:0000256" key="10">
    <source>
        <dbReference type="SAM" id="MobiDB-lite"/>
    </source>
</evidence>
<keyword evidence="9" id="KW-0012">Acyltransferase</keyword>
<protein>
    <submittedName>
        <fullName evidence="13">Sister chromatid cohesion protein Eso1</fullName>
    </submittedName>
</protein>
<keyword evidence="8" id="KW-0131">Cell cycle</keyword>
<dbReference type="Pfam" id="PF13880">
    <property type="entry name" value="Acetyltransf_13"/>
    <property type="match status" value="1"/>
</dbReference>
<dbReference type="OrthoDB" id="3363286at2759"/>
<evidence type="ECO:0000256" key="5">
    <source>
        <dbReference type="ARBA" id="ARBA00022771"/>
    </source>
</evidence>
<dbReference type="InterPro" id="IPR016181">
    <property type="entry name" value="Acyl_CoA_acyltransferase"/>
</dbReference>
<accession>A0A9P4L6A6</accession>
<feature type="compositionally biased region" description="Low complexity" evidence="10">
    <location>
        <begin position="516"/>
        <end position="530"/>
    </location>
</feature>
<keyword evidence="7" id="KW-0539">Nucleus</keyword>
<dbReference type="PANTHER" id="PTHR45884">
    <property type="entry name" value="N-ACETYLTRANSFERASE ECO"/>
    <property type="match status" value="1"/>
</dbReference>
<comment type="similarity">
    <text evidence="2">Belongs to the acetyltransferase family. ECO subfamily.</text>
</comment>
<dbReference type="Proteomes" id="UP000800039">
    <property type="component" value="Unassembled WGS sequence"/>
</dbReference>
<dbReference type="AlphaFoldDB" id="A0A9P4L6A6"/>
<dbReference type="GO" id="GO:0008270">
    <property type="term" value="F:zinc ion binding"/>
    <property type="evidence" value="ECO:0007669"/>
    <property type="project" value="UniProtKB-KW"/>
</dbReference>
<dbReference type="InterPro" id="IPR028005">
    <property type="entry name" value="AcTrfase_ESCO_Znf_dom"/>
</dbReference>
<evidence type="ECO:0000259" key="12">
    <source>
        <dbReference type="Pfam" id="PF13880"/>
    </source>
</evidence>
<evidence type="ECO:0000313" key="13">
    <source>
        <dbReference type="EMBL" id="KAF1843756.1"/>
    </source>
</evidence>
<evidence type="ECO:0000259" key="11">
    <source>
        <dbReference type="Pfam" id="PF13878"/>
    </source>
</evidence>
<dbReference type="GO" id="GO:0005634">
    <property type="term" value="C:nucleus"/>
    <property type="evidence" value="ECO:0007669"/>
    <property type="project" value="UniProtKB-SubCell"/>
</dbReference>
<dbReference type="GO" id="GO:0000785">
    <property type="term" value="C:chromatin"/>
    <property type="evidence" value="ECO:0007669"/>
    <property type="project" value="TreeGrafter"/>
</dbReference>
<evidence type="ECO:0000256" key="8">
    <source>
        <dbReference type="ARBA" id="ARBA00023306"/>
    </source>
</evidence>
<dbReference type="GO" id="GO:0061733">
    <property type="term" value="F:protein-lysine-acetyltransferase activity"/>
    <property type="evidence" value="ECO:0007669"/>
    <property type="project" value="TreeGrafter"/>
</dbReference>
<evidence type="ECO:0000313" key="14">
    <source>
        <dbReference type="Proteomes" id="UP000800039"/>
    </source>
</evidence>
<keyword evidence="3" id="KW-0808">Transferase</keyword>
<sequence length="842" mass="94704">MPGKWTHRLDSCWSLARRSSQVLYRRSSTHVPGRILRGDSLGPVRDDAHQTFRVRKDGTAKELPLPPSLDPIVLEKRSSWEQAKRQPKFADFTPFQKKLWENPFAHSLASPLRQCRATLISLPVAFLTSLHARPHPTTSDPWLLPVSLTTDKKHLGPPHRFLGRQLVAAQQGKKKAWEKSLHIRLIEKLGSNSTRRMVWREDMAEFVLDMMRKRLVTKLSWNFGFRGRLTPVSSPRTEDIENIEDVSCVLLFGSLRTRADGLQDRADQIKVELEKWSNYFSKSLTTKLDPHASSEVTHTSPVWYTEPLVPRLQPRLQYPELEFKSTIWCGRKVAVYSLTDLLGEEKAKALIKGSKYDGEKCVVLKRARHNRMLATLPPKTPPHSFLSRWPSFSHLSKLHLVKPSRTSVNPTSAVCEFTFVPGMRPIPPITASGHERSQIPKWTYSRQAKRALYDEEPPTKRRRVETAYESSAIHATTIATCPSPMESSSPTRDGSVPPTSSPKDLAAIFSDELLQSSPRSSSAPRSSPPALQKRRPFFSFLKKQSVPKTPTKHPLVERSHNAHSPPKQPPKKKRMVQMQLDLATAHRKTCKACGMEYIPSNAEDAAMHRKFHAMNLGGVDFTRPVIERFRKNQVWSGGDGSFITVVGRKDALVLRNRASDVLKVVNTELAAVPISDEEMWSQTGSTSFANAPKETTASNADASATDESGSPLVDRFKMYLYIRGNKCVGACLVERIWEAYTVLDQKVASKQACQLPAAHQSSSISISTESDSAILGISRIWTSSQHRKQGIATRLLESARCGFLYGFKIEKERVAFSQPTESGGNLARRWFGSTAGWHVYMD</sequence>
<dbReference type="SUPFAM" id="SSF55729">
    <property type="entry name" value="Acyl-CoA N-acyltransferases (Nat)"/>
    <property type="match status" value="1"/>
</dbReference>
<evidence type="ECO:0000256" key="1">
    <source>
        <dbReference type="ARBA" id="ARBA00004123"/>
    </source>
</evidence>
<keyword evidence="5" id="KW-0863">Zinc-finger</keyword>
<dbReference type="GO" id="GO:0007064">
    <property type="term" value="P:mitotic sister chromatid cohesion"/>
    <property type="evidence" value="ECO:0007669"/>
    <property type="project" value="TreeGrafter"/>
</dbReference>
<dbReference type="EMBL" id="ML976617">
    <property type="protein sequence ID" value="KAF1843756.1"/>
    <property type="molecule type" value="Genomic_DNA"/>
</dbReference>
<evidence type="ECO:0000256" key="9">
    <source>
        <dbReference type="ARBA" id="ARBA00023315"/>
    </source>
</evidence>
<evidence type="ECO:0000256" key="7">
    <source>
        <dbReference type="ARBA" id="ARBA00023242"/>
    </source>
</evidence>